<reference evidence="14 15" key="1">
    <citation type="submission" date="2016-11" db="EMBL/GenBank/DDBJ databases">
        <title>Whole Genome Sequencing of Mucilaginibacter polytrichastri RG4-7(T) isolated from the moss sample.</title>
        <authorList>
            <person name="Li Y."/>
        </authorList>
    </citation>
    <scope>NUCLEOTIDE SEQUENCE [LARGE SCALE GENOMIC DNA]</scope>
    <source>
        <strain evidence="14 15">RG4-7</strain>
    </source>
</reference>
<dbReference type="InterPro" id="IPR008969">
    <property type="entry name" value="CarboxyPept-like_regulatory"/>
</dbReference>
<evidence type="ECO:0000256" key="1">
    <source>
        <dbReference type="ARBA" id="ARBA00004571"/>
    </source>
</evidence>
<evidence type="ECO:0000256" key="8">
    <source>
        <dbReference type="ARBA" id="ARBA00023170"/>
    </source>
</evidence>
<dbReference type="NCBIfam" id="TIGR04057">
    <property type="entry name" value="SusC_RagA_signa"/>
    <property type="match status" value="1"/>
</dbReference>
<evidence type="ECO:0000256" key="11">
    <source>
        <dbReference type="RuleBase" id="RU003357"/>
    </source>
</evidence>
<proteinExistence type="inferred from homology"/>
<name>A0A1Q5ZUE3_9SPHI</name>
<keyword evidence="8" id="KW-0675">Receptor</keyword>
<dbReference type="Proteomes" id="UP000186720">
    <property type="component" value="Unassembled WGS sequence"/>
</dbReference>
<evidence type="ECO:0000256" key="3">
    <source>
        <dbReference type="ARBA" id="ARBA00022452"/>
    </source>
</evidence>
<keyword evidence="15" id="KW-1185">Reference proteome</keyword>
<dbReference type="Gene3D" id="2.170.130.10">
    <property type="entry name" value="TonB-dependent receptor, plug domain"/>
    <property type="match status" value="1"/>
</dbReference>
<keyword evidence="7 10" id="KW-0472">Membrane</keyword>
<keyword evidence="3 10" id="KW-1134">Transmembrane beta strand</keyword>
<dbReference type="InterPro" id="IPR012910">
    <property type="entry name" value="Plug_dom"/>
</dbReference>
<comment type="caution">
    <text evidence="14">The sequence shown here is derived from an EMBL/GenBank/DDBJ whole genome shotgun (WGS) entry which is preliminary data.</text>
</comment>
<dbReference type="SUPFAM" id="SSF49464">
    <property type="entry name" value="Carboxypeptidase regulatory domain-like"/>
    <property type="match status" value="1"/>
</dbReference>
<dbReference type="SUPFAM" id="SSF56935">
    <property type="entry name" value="Porins"/>
    <property type="match status" value="1"/>
</dbReference>
<accession>A0A1Q5ZUE3</accession>
<keyword evidence="9 10" id="KW-0998">Cell outer membrane</keyword>
<evidence type="ECO:0000259" key="12">
    <source>
        <dbReference type="Pfam" id="PF00593"/>
    </source>
</evidence>
<dbReference type="InterPro" id="IPR000531">
    <property type="entry name" value="Beta-barrel_TonB"/>
</dbReference>
<dbReference type="InterPro" id="IPR037066">
    <property type="entry name" value="Plug_dom_sf"/>
</dbReference>
<dbReference type="InterPro" id="IPR023996">
    <property type="entry name" value="TonB-dep_OMP_SusC/RagA"/>
</dbReference>
<dbReference type="GO" id="GO:0009279">
    <property type="term" value="C:cell outer membrane"/>
    <property type="evidence" value="ECO:0007669"/>
    <property type="project" value="UniProtKB-SubCell"/>
</dbReference>
<dbReference type="EMBL" id="MPPL01000001">
    <property type="protein sequence ID" value="OKS85385.1"/>
    <property type="molecule type" value="Genomic_DNA"/>
</dbReference>
<comment type="similarity">
    <text evidence="10 11">Belongs to the TonB-dependent receptor family.</text>
</comment>
<gene>
    <name evidence="14" type="ORF">RG47T_0830</name>
</gene>
<dbReference type="Pfam" id="PF13715">
    <property type="entry name" value="CarbopepD_reg_2"/>
    <property type="match status" value="1"/>
</dbReference>
<dbReference type="Pfam" id="PF07715">
    <property type="entry name" value="Plug"/>
    <property type="match status" value="1"/>
</dbReference>
<dbReference type="NCBIfam" id="TIGR04056">
    <property type="entry name" value="OMP_RagA_SusC"/>
    <property type="match status" value="1"/>
</dbReference>
<dbReference type="InterPro" id="IPR023997">
    <property type="entry name" value="TonB-dep_OMP_SusC/RagA_CS"/>
</dbReference>
<dbReference type="PANTHER" id="PTHR30069:SF29">
    <property type="entry name" value="HEMOGLOBIN AND HEMOGLOBIN-HAPTOGLOBIN-BINDING PROTEIN 1-RELATED"/>
    <property type="match status" value="1"/>
</dbReference>
<evidence type="ECO:0000313" key="14">
    <source>
        <dbReference type="EMBL" id="OKS85385.1"/>
    </source>
</evidence>
<dbReference type="InterPro" id="IPR039426">
    <property type="entry name" value="TonB-dep_rcpt-like"/>
</dbReference>
<evidence type="ECO:0008006" key="16">
    <source>
        <dbReference type="Google" id="ProtNLM"/>
    </source>
</evidence>
<comment type="subcellular location">
    <subcellularLocation>
        <location evidence="1 10">Cell outer membrane</location>
        <topology evidence="1 10">Multi-pass membrane protein</topology>
    </subcellularLocation>
</comment>
<evidence type="ECO:0000256" key="6">
    <source>
        <dbReference type="ARBA" id="ARBA00023077"/>
    </source>
</evidence>
<dbReference type="Gene3D" id="2.60.40.1120">
    <property type="entry name" value="Carboxypeptidase-like, regulatory domain"/>
    <property type="match status" value="1"/>
</dbReference>
<dbReference type="PANTHER" id="PTHR30069">
    <property type="entry name" value="TONB-DEPENDENT OUTER MEMBRANE RECEPTOR"/>
    <property type="match status" value="1"/>
</dbReference>
<keyword evidence="6 11" id="KW-0798">TonB box</keyword>
<dbReference type="STRING" id="1302689.RG47T_0830"/>
<dbReference type="Pfam" id="PF00593">
    <property type="entry name" value="TonB_dep_Rec_b-barrel"/>
    <property type="match status" value="1"/>
</dbReference>
<evidence type="ECO:0000256" key="2">
    <source>
        <dbReference type="ARBA" id="ARBA00022448"/>
    </source>
</evidence>
<dbReference type="InterPro" id="IPR036942">
    <property type="entry name" value="Beta-barrel_TonB_sf"/>
</dbReference>
<dbReference type="OrthoDB" id="9768177at2"/>
<evidence type="ECO:0000259" key="13">
    <source>
        <dbReference type="Pfam" id="PF07715"/>
    </source>
</evidence>
<protein>
    <recommendedName>
        <fullName evidence="16">Secretin/TonB short N-terminal domain-containing protein</fullName>
    </recommendedName>
</protein>
<feature type="domain" description="TonB-dependent receptor-like beta-barrel" evidence="12">
    <location>
        <begin position="518"/>
        <end position="1109"/>
    </location>
</feature>
<keyword evidence="5" id="KW-0732">Signal</keyword>
<feature type="domain" description="TonB-dependent receptor plug" evidence="13">
    <location>
        <begin position="245"/>
        <end position="348"/>
    </location>
</feature>
<evidence type="ECO:0000256" key="5">
    <source>
        <dbReference type="ARBA" id="ARBA00022729"/>
    </source>
</evidence>
<dbReference type="GO" id="GO:0044718">
    <property type="term" value="P:siderophore transmembrane transport"/>
    <property type="evidence" value="ECO:0007669"/>
    <property type="project" value="TreeGrafter"/>
</dbReference>
<evidence type="ECO:0000256" key="7">
    <source>
        <dbReference type="ARBA" id="ARBA00023136"/>
    </source>
</evidence>
<sequence>MPATNKHWLIKCNCQIKSKPAVTNHFKNKCMEKSLTQISRKLANAILLFLTIFATMMPQKAQAERKLSLMDQPVTVKFADETMDASLEKLKKAMTSVAFNYKLDDVTSVKVKAGNFVGKPLKDVLNALTNNTLLEYREKYNTIIISRKKVVPAPAKIVVTGTVSDKDGPLAGVTIRSKTTQVGTTTDVNGDFKLLAEQGEVLVFSFVGYKTQEVAAAHPPLNITLSADVTGLSAVVVIGYGTQKKSDVTGAVGSLKVSNVKDRSVGSVTEMLQGQIAGVTVLNEGGDPTSGPSIRLRGQSSFNNEGPLTVVDGTIYNGGPIDPNDIESIDVLKDSYAAIYGAKAAGGVILITTKRGKQGKTNVDISVKGGQQNALKILQALNAAEYADAINTAYDNAGKTRLPAFDATINPDSRITRTNWTDALFRSGKIQDYNLNISGGNDKSTFYVSGGYRKNDAILLNTDAVRYNFRVNSDHQIKDWLKMGESMSFSYNNGQGANTTSAYTGAILSGIFYPPNASIYNADGSFGGVPSQYAGSYGDVINPVAYLKRLDNSDAVTSFSINPYIEVSLFKGLKFRSNLGITKNLETIKNFSTRVLEPGKKFFDNFLFQEQNNSRTLLAEQTLNFDRTFGRDHHITALAGYTYQDDTQEFFSVNTDNYLSEDPAYRYIINGTLNPTGVPLQGNKNESALISYLGRVGYDYQGKYFINGIIRRDATSLLSSQNRTETYPGVSAGWLISKESFFSQNGLVSFAKLRASYGQSGNLAGLPNFPTSVSLTKTAGYLGSPATAITGSAIDGLANQNLRWEKATQTDIGFDLGLLKGALNVTGDVFMKKNTRFLFQPPVAAVYGVSTAPFVNGGEIQNKGIELAVKYQGNAGLLHYNFAVNGSFIKNKILDILPGQQTILSTPTVRDNLVPVQLQQGYPLYSFFGYKTAGLFQTQDEVNNYKNASGALIQPNAKPGDIKFLDLNNDGKLNDADKTYLGTPFPKFNYGFTANFSYSNFDLSIFLQGIAGNKIFNAVKYTGLNASVQNYNLLADAKNAWTPTHTNTNIPRLSASDNNGNFGNVSDFYVENGSYMRIKNVTLGYTLPKTLLNKIGVRTARVFANAQNLATFTKYSGLDPEVGINQNGVDLGLYPQSRIILIGVNVGL</sequence>
<organism evidence="14 15">
    <name type="scientific">Mucilaginibacter polytrichastri</name>
    <dbReference type="NCBI Taxonomy" id="1302689"/>
    <lineage>
        <taxon>Bacteria</taxon>
        <taxon>Pseudomonadati</taxon>
        <taxon>Bacteroidota</taxon>
        <taxon>Sphingobacteriia</taxon>
        <taxon>Sphingobacteriales</taxon>
        <taxon>Sphingobacteriaceae</taxon>
        <taxon>Mucilaginibacter</taxon>
    </lineage>
</organism>
<dbReference type="AlphaFoldDB" id="A0A1Q5ZUE3"/>
<evidence type="ECO:0000256" key="9">
    <source>
        <dbReference type="ARBA" id="ARBA00023237"/>
    </source>
</evidence>
<evidence type="ECO:0000313" key="15">
    <source>
        <dbReference type="Proteomes" id="UP000186720"/>
    </source>
</evidence>
<evidence type="ECO:0000256" key="10">
    <source>
        <dbReference type="PROSITE-ProRule" id="PRU01360"/>
    </source>
</evidence>
<dbReference type="Gene3D" id="2.40.170.20">
    <property type="entry name" value="TonB-dependent receptor, beta-barrel domain"/>
    <property type="match status" value="1"/>
</dbReference>
<dbReference type="GO" id="GO:0015344">
    <property type="term" value="F:siderophore uptake transmembrane transporter activity"/>
    <property type="evidence" value="ECO:0007669"/>
    <property type="project" value="TreeGrafter"/>
</dbReference>
<evidence type="ECO:0000256" key="4">
    <source>
        <dbReference type="ARBA" id="ARBA00022692"/>
    </source>
</evidence>
<keyword evidence="2 10" id="KW-0813">Transport</keyword>
<dbReference type="PROSITE" id="PS52016">
    <property type="entry name" value="TONB_DEPENDENT_REC_3"/>
    <property type="match status" value="1"/>
</dbReference>
<keyword evidence="4 10" id="KW-0812">Transmembrane</keyword>